<dbReference type="InterPro" id="IPR044946">
    <property type="entry name" value="Restrct_endonuc_typeI_TRD_sf"/>
</dbReference>
<dbReference type="PANTHER" id="PTHR43140">
    <property type="entry name" value="TYPE-1 RESTRICTION ENZYME ECOKI SPECIFICITY PROTEIN"/>
    <property type="match status" value="1"/>
</dbReference>
<comment type="similarity">
    <text evidence="1">Belongs to the type-I restriction system S methylase family.</text>
</comment>
<dbReference type="InterPro" id="IPR000055">
    <property type="entry name" value="Restrct_endonuc_typeI_TRD"/>
</dbReference>
<name>A4ILD9_GEOTN</name>
<dbReference type="REBASE" id="14916">
    <property type="entry name" value="S.GthNGORF762P"/>
</dbReference>
<dbReference type="InterPro" id="IPR051212">
    <property type="entry name" value="Type-I_RE_S_subunit"/>
</dbReference>
<comment type="subunit">
    <text evidence="4">The methyltransferase is composed of M and S polypeptides.</text>
</comment>
<evidence type="ECO:0000313" key="6">
    <source>
        <dbReference type="EMBL" id="ABO66143.1"/>
    </source>
</evidence>
<dbReference type="CDD" id="cd17293">
    <property type="entry name" value="RMtype1_S_Ppo21ORF8840P_TRD1-CR1_like"/>
    <property type="match status" value="1"/>
</dbReference>
<dbReference type="eggNOG" id="COG0732">
    <property type="taxonomic scope" value="Bacteria"/>
</dbReference>
<keyword evidence="3" id="KW-0238">DNA-binding</keyword>
<evidence type="ECO:0000259" key="5">
    <source>
        <dbReference type="Pfam" id="PF01420"/>
    </source>
</evidence>
<dbReference type="Gene3D" id="3.90.220.20">
    <property type="entry name" value="DNA methylase specificity domains"/>
    <property type="match status" value="2"/>
</dbReference>
<dbReference type="Pfam" id="PF01420">
    <property type="entry name" value="Methylase_S"/>
    <property type="match status" value="2"/>
</dbReference>
<proteinExistence type="inferred from homology"/>
<gene>
    <name evidence="6" type="ordered locus">GTNG_0763</name>
</gene>
<evidence type="ECO:0000256" key="4">
    <source>
        <dbReference type="ARBA" id="ARBA00038652"/>
    </source>
</evidence>
<feature type="domain" description="Type I restriction modification DNA specificity" evidence="5">
    <location>
        <begin position="287"/>
        <end position="460"/>
    </location>
</feature>
<evidence type="ECO:0000256" key="3">
    <source>
        <dbReference type="ARBA" id="ARBA00023125"/>
    </source>
</evidence>
<dbReference type="HOGENOM" id="CLU_021095_10_2_9"/>
<evidence type="ECO:0000256" key="1">
    <source>
        <dbReference type="ARBA" id="ARBA00010923"/>
    </source>
</evidence>
<dbReference type="Proteomes" id="UP000001578">
    <property type="component" value="Chromosome"/>
</dbReference>
<evidence type="ECO:0000313" key="7">
    <source>
        <dbReference type="Proteomes" id="UP000001578"/>
    </source>
</evidence>
<sequence>MSKKKQKSIEELLEEALVPEEEQPYIVPKNWVWTRTGITHEIVTGSTPSKKNNEYYGGNFPFVKPGDLDQKDSVTVASEYLTDKGKEVSRVIPKHSTLVCCIGSIGKVGFNLVECTTNQQINSLIPNKKVIYPKYTYYFSLSSVYQNLLSKSSSSTTVSIINKSKMSKLPFALPPLNEQKHIAEKVDRLFAKIDEAKRLIEEVKESFELRRAAILDKAFRGELTRSWRKKNEHLVSASLMLQEIASERKRKYSDLCRLAKINGEKKPRKLYLDEVPVIEEKPRHSLPDTWTITNIGFLAHVTKLAGFEYTKYFNLTETGDVPVIRAQNVQMGEFIESNIKYITKEVSDLLERSQVHGGEVLMVFIGAGTGNVCMAPRDNRRWHLAPNVAKITVDEILAEYLNLYLQSPIGQSYIKSKMKATAQQSLSMETIRDVLVYVPPLEEQYEIVRIVERLLDNLKNEYLILNDIHMKIDNIKQSILSKAFRGELGTNDPTDEHAIELLKEVLKYK</sequence>
<accession>A4ILD9</accession>
<evidence type="ECO:0000256" key="2">
    <source>
        <dbReference type="ARBA" id="ARBA00022747"/>
    </source>
</evidence>
<dbReference type="EMBL" id="CP000557">
    <property type="protein sequence ID" value="ABO66143.1"/>
    <property type="molecule type" value="Genomic_DNA"/>
</dbReference>
<reference evidence="6 7" key="1">
    <citation type="journal article" date="2007" name="Proc. Natl. Acad. Sci. U.S.A.">
        <title>Genome and proteome of long-chain alkane degrading Geobacillus thermodenitrificans NG80-2 isolated from a deep-subsurface oil reservoir.</title>
        <authorList>
            <person name="Feng L."/>
            <person name="Wang W."/>
            <person name="Cheng J."/>
            <person name="Ren Y."/>
            <person name="Zhao G."/>
            <person name="Gao C."/>
            <person name="Tang Y."/>
            <person name="Liu X."/>
            <person name="Han W."/>
            <person name="Peng X."/>
            <person name="Liu R."/>
            <person name="Wang L."/>
        </authorList>
    </citation>
    <scope>NUCLEOTIDE SEQUENCE [LARGE SCALE GENOMIC DNA]</scope>
    <source>
        <strain evidence="6 7">NG80-2</strain>
    </source>
</reference>
<feature type="domain" description="Type I restriction modification DNA specificity" evidence="5">
    <location>
        <begin position="41"/>
        <end position="204"/>
    </location>
</feature>
<protein>
    <submittedName>
        <fullName evidence="6">Putative type I specificity subunit HsdS</fullName>
    </submittedName>
</protein>
<dbReference type="AlphaFoldDB" id="A4ILD9"/>
<dbReference type="GO" id="GO:0003677">
    <property type="term" value="F:DNA binding"/>
    <property type="evidence" value="ECO:0007669"/>
    <property type="project" value="UniProtKB-KW"/>
</dbReference>
<organism evidence="6 7">
    <name type="scientific">Geobacillus thermodenitrificans (strain NG80-2)</name>
    <dbReference type="NCBI Taxonomy" id="420246"/>
    <lineage>
        <taxon>Bacteria</taxon>
        <taxon>Bacillati</taxon>
        <taxon>Bacillota</taxon>
        <taxon>Bacilli</taxon>
        <taxon>Bacillales</taxon>
        <taxon>Anoxybacillaceae</taxon>
        <taxon>Geobacillus</taxon>
    </lineage>
</organism>
<keyword evidence="2" id="KW-0680">Restriction system</keyword>
<dbReference type="SUPFAM" id="SSF116734">
    <property type="entry name" value="DNA methylase specificity domain"/>
    <property type="match status" value="2"/>
</dbReference>
<dbReference type="KEGG" id="gtn:GTNG_0763"/>
<dbReference type="PANTHER" id="PTHR43140:SF1">
    <property type="entry name" value="TYPE I RESTRICTION ENZYME ECOKI SPECIFICITY SUBUNIT"/>
    <property type="match status" value="1"/>
</dbReference>
<dbReference type="GO" id="GO:0009307">
    <property type="term" value="P:DNA restriction-modification system"/>
    <property type="evidence" value="ECO:0007669"/>
    <property type="project" value="UniProtKB-KW"/>
</dbReference>
<dbReference type="RefSeq" id="WP_011886980.1">
    <property type="nucleotide sequence ID" value="NC_009328.1"/>
</dbReference>